<dbReference type="InterPro" id="IPR022649">
    <property type="entry name" value="Pr_cel_nuc_antig_C"/>
</dbReference>
<dbReference type="PANTHER" id="PTHR11352:SF0">
    <property type="entry name" value="PROLIFERATING CELL NUCLEAR ANTIGEN"/>
    <property type="match status" value="1"/>
</dbReference>
<dbReference type="GO" id="GO:0003677">
    <property type="term" value="F:DNA binding"/>
    <property type="evidence" value="ECO:0007669"/>
    <property type="project" value="UniProtKB-KW"/>
</dbReference>
<dbReference type="GO" id="GO:0006298">
    <property type="term" value="P:mismatch repair"/>
    <property type="evidence" value="ECO:0007669"/>
    <property type="project" value="TreeGrafter"/>
</dbReference>
<evidence type="ECO:0000313" key="5">
    <source>
        <dbReference type="EMBL" id="QHU28747.1"/>
    </source>
</evidence>
<dbReference type="PRINTS" id="PR00339">
    <property type="entry name" value="PCNACYCLIN"/>
</dbReference>
<dbReference type="HAMAP" id="MF_00317">
    <property type="entry name" value="DNApol_clamp_arch"/>
    <property type="match status" value="1"/>
</dbReference>
<evidence type="ECO:0000259" key="3">
    <source>
        <dbReference type="Pfam" id="PF00705"/>
    </source>
</evidence>
<dbReference type="Gene3D" id="3.70.10.10">
    <property type="match status" value="1"/>
</dbReference>
<accession>A0A6C0LE56</accession>
<dbReference type="AlphaFoldDB" id="A0A6C0LE56"/>
<dbReference type="EMBL" id="MN740474">
    <property type="protein sequence ID" value="QHU28747.1"/>
    <property type="molecule type" value="Genomic_DNA"/>
</dbReference>
<evidence type="ECO:0000259" key="4">
    <source>
        <dbReference type="Pfam" id="PF02747"/>
    </source>
</evidence>
<dbReference type="Pfam" id="PF00705">
    <property type="entry name" value="PCNA_N"/>
    <property type="match status" value="1"/>
</dbReference>
<dbReference type="GO" id="GO:0006275">
    <property type="term" value="P:regulation of DNA replication"/>
    <property type="evidence" value="ECO:0007669"/>
    <property type="project" value="InterPro"/>
</dbReference>
<feature type="domain" description="Proliferating cell nuclear antigen PCNA N-terminal" evidence="3">
    <location>
        <begin position="8"/>
        <end position="132"/>
    </location>
</feature>
<dbReference type="SUPFAM" id="SSF55979">
    <property type="entry name" value="DNA clamp"/>
    <property type="match status" value="2"/>
</dbReference>
<sequence>MKDSDRIVEIKTVQSNAIRILFEALKDILTDVNLQISSSEGLKIISMDGSKQAVVNLKLEANKFEKFYCKNSMRAGLNMTSLYKIIKSVKNSDIITFYILAGSSTKLQIEIENKEKKTNILTVLKLLDIDEDILDIPNIEFDTVKTMPSNDFQSYIRELSIITNKVTLESKNNTFSLSGEGDFAETKINVGDSNTIDIKTEHHAMGTFYIKYLLLFTKSTNLCTTVEIYLKNKFPLILVYNVANLGKLQYCLAPLVE</sequence>
<dbReference type="Pfam" id="PF02747">
    <property type="entry name" value="PCNA_C"/>
    <property type="match status" value="1"/>
</dbReference>
<dbReference type="InterPro" id="IPR000730">
    <property type="entry name" value="Pr_cel_nuc_antig"/>
</dbReference>
<evidence type="ECO:0000256" key="1">
    <source>
        <dbReference type="ARBA" id="ARBA00010462"/>
    </source>
</evidence>
<comment type="similarity">
    <text evidence="1">Belongs to the PCNA family.</text>
</comment>
<reference evidence="5" key="1">
    <citation type="journal article" date="2020" name="Nature">
        <title>Giant virus diversity and host interactions through global metagenomics.</title>
        <authorList>
            <person name="Schulz F."/>
            <person name="Roux S."/>
            <person name="Paez-Espino D."/>
            <person name="Jungbluth S."/>
            <person name="Walsh D.A."/>
            <person name="Denef V.J."/>
            <person name="McMahon K.D."/>
            <person name="Konstantinidis K.T."/>
            <person name="Eloe-Fadrosh E.A."/>
            <person name="Kyrpides N.C."/>
            <person name="Woyke T."/>
        </authorList>
    </citation>
    <scope>NUCLEOTIDE SEQUENCE</scope>
    <source>
        <strain evidence="5">GVMAG-M-3300027791-30</strain>
    </source>
</reference>
<dbReference type="NCBIfam" id="TIGR00590">
    <property type="entry name" value="pcna"/>
    <property type="match status" value="1"/>
</dbReference>
<dbReference type="GO" id="GO:0006272">
    <property type="term" value="P:leading strand elongation"/>
    <property type="evidence" value="ECO:0007669"/>
    <property type="project" value="TreeGrafter"/>
</dbReference>
<dbReference type="GO" id="GO:0043626">
    <property type="term" value="C:PCNA complex"/>
    <property type="evidence" value="ECO:0007669"/>
    <property type="project" value="TreeGrafter"/>
</dbReference>
<proteinExistence type="inferred from homology"/>
<evidence type="ECO:0008006" key="6">
    <source>
        <dbReference type="Google" id="ProtNLM"/>
    </source>
</evidence>
<dbReference type="GO" id="GO:0019985">
    <property type="term" value="P:translesion synthesis"/>
    <property type="evidence" value="ECO:0007669"/>
    <property type="project" value="TreeGrafter"/>
</dbReference>
<feature type="domain" description="Proliferating cell nuclear antigen PCNA C-terminal" evidence="4">
    <location>
        <begin position="136"/>
        <end position="254"/>
    </location>
</feature>
<evidence type="ECO:0000256" key="2">
    <source>
        <dbReference type="ARBA" id="ARBA00023125"/>
    </source>
</evidence>
<keyword evidence="2" id="KW-0238">DNA-binding</keyword>
<dbReference type="InterPro" id="IPR046938">
    <property type="entry name" value="DNA_clamp_sf"/>
</dbReference>
<dbReference type="GO" id="GO:0030337">
    <property type="term" value="F:DNA polymerase processivity factor activity"/>
    <property type="evidence" value="ECO:0007669"/>
    <property type="project" value="InterPro"/>
</dbReference>
<dbReference type="PANTHER" id="PTHR11352">
    <property type="entry name" value="PROLIFERATING CELL NUCLEAR ANTIGEN"/>
    <property type="match status" value="1"/>
</dbReference>
<organism evidence="5">
    <name type="scientific">viral metagenome</name>
    <dbReference type="NCBI Taxonomy" id="1070528"/>
    <lineage>
        <taxon>unclassified sequences</taxon>
        <taxon>metagenomes</taxon>
        <taxon>organismal metagenomes</taxon>
    </lineage>
</organism>
<dbReference type="CDD" id="cd00577">
    <property type="entry name" value="PCNA"/>
    <property type="match status" value="1"/>
</dbReference>
<name>A0A6C0LE56_9ZZZZ</name>
<dbReference type="InterPro" id="IPR022648">
    <property type="entry name" value="Pr_cel_nuc_antig_N"/>
</dbReference>
<protein>
    <recommendedName>
        <fullName evidence="6">Proliferating cell nuclear antigen PCNA N-terminal domain-containing protein</fullName>
    </recommendedName>
</protein>